<evidence type="ECO:0000313" key="2">
    <source>
        <dbReference type="Proteomes" id="UP000745577"/>
    </source>
</evidence>
<reference evidence="1" key="1">
    <citation type="submission" date="2020-04" db="EMBL/GenBank/DDBJ databases">
        <authorList>
            <person name="Zhang T."/>
        </authorList>
    </citation>
    <scope>NUCLEOTIDE SEQUENCE</scope>
    <source>
        <strain evidence="1">HKST-UBA15</strain>
    </source>
</reference>
<dbReference type="Proteomes" id="UP000745577">
    <property type="component" value="Unassembled WGS sequence"/>
</dbReference>
<reference evidence="1" key="2">
    <citation type="journal article" date="2021" name="Microbiome">
        <title>Successional dynamics and alternative stable states in a saline activated sludge microbial community over 9 years.</title>
        <authorList>
            <person name="Wang Y."/>
            <person name="Ye J."/>
            <person name="Ju F."/>
            <person name="Liu L."/>
            <person name="Boyd J.A."/>
            <person name="Deng Y."/>
            <person name="Parks D.H."/>
            <person name="Jiang X."/>
            <person name="Yin X."/>
            <person name="Woodcroft B.J."/>
            <person name="Tyson G.W."/>
            <person name="Hugenholtz P."/>
            <person name="Polz M.F."/>
            <person name="Zhang T."/>
        </authorList>
    </citation>
    <scope>NUCLEOTIDE SEQUENCE</scope>
    <source>
        <strain evidence="1">HKST-UBA15</strain>
    </source>
</reference>
<accession>A0A955L0R7</accession>
<dbReference type="EMBL" id="JAGQLL010000007">
    <property type="protein sequence ID" value="MCA9379711.1"/>
    <property type="molecule type" value="Genomic_DNA"/>
</dbReference>
<protein>
    <submittedName>
        <fullName evidence="1">Uncharacterized protein</fullName>
    </submittedName>
</protein>
<gene>
    <name evidence="1" type="ORF">KC675_00875</name>
</gene>
<dbReference type="AlphaFoldDB" id="A0A955L0R7"/>
<proteinExistence type="predicted"/>
<sequence length="200" mass="22962">MIILIATKNIDKFNTTKGIFQKLGLIKYDYKNLRDYNLLDENEEVGSMKERAKDKVEFAIKSLKDNDDFENMFLVVGIDDGFYIPSKKLLTANSKEMVDDILSGNFLSKGDAVEEVRSYAIYSIPIDKYFYYESRLPLKFLGNDKGVKREEGINPLKNVLSFETESEPIGNHSQDEIDVVILRYVEKDFGEIIKQAIESS</sequence>
<evidence type="ECO:0000313" key="1">
    <source>
        <dbReference type="EMBL" id="MCA9379711.1"/>
    </source>
</evidence>
<comment type="caution">
    <text evidence="1">The sequence shown here is derived from an EMBL/GenBank/DDBJ whole genome shotgun (WGS) entry which is preliminary data.</text>
</comment>
<name>A0A955L0R7_9BACT</name>
<organism evidence="1 2">
    <name type="scientific">Candidatus Dojkabacteria bacterium</name>
    <dbReference type="NCBI Taxonomy" id="2099670"/>
    <lineage>
        <taxon>Bacteria</taxon>
        <taxon>Candidatus Dojkabacteria</taxon>
    </lineage>
</organism>